<sequence length="253" mass="28027">MTSLVVPSTSPADRRPLSTHGLPKPPPVTSPNHPQRFLGRGIHIPERHVGYTSPRIPGPLSPPMSARSFGTFIESEPSTPALSPRMDHEWDNNSTLVILRPMSSCSEPATPTEPGWDMIKPVEDTPPAPGPLRAIHKEPAVITTELAPSPRLEAPPTKRVRLPPQPRPFVPTQAVDTMYKENIPAAKNESNEIKSPTGPSMRMSTAPLGKLASRMKLLLRRKSTTEEKKAKKAKKEKEKDYYDPVEDVHWTEM</sequence>
<dbReference type="Proteomes" id="UP000800096">
    <property type="component" value="Unassembled WGS sequence"/>
</dbReference>
<keyword evidence="3" id="KW-1185">Reference proteome</keyword>
<name>A0A6A5QFJ6_AMPQU</name>
<evidence type="ECO:0000256" key="1">
    <source>
        <dbReference type="SAM" id="MobiDB-lite"/>
    </source>
</evidence>
<feature type="region of interest" description="Disordered" evidence="1">
    <location>
        <begin position="1"/>
        <end position="88"/>
    </location>
</feature>
<evidence type="ECO:0000313" key="3">
    <source>
        <dbReference type="Proteomes" id="UP000800096"/>
    </source>
</evidence>
<feature type="region of interest" description="Disordered" evidence="1">
    <location>
        <begin position="104"/>
        <end position="207"/>
    </location>
</feature>
<feature type="compositionally biased region" description="Basic and acidic residues" evidence="1">
    <location>
        <begin position="223"/>
        <end position="253"/>
    </location>
</feature>
<gene>
    <name evidence="2" type="ORF">BDU57DRAFT_557973</name>
</gene>
<feature type="compositionally biased region" description="Polar residues" evidence="1">
    <location>
        <begin position="1"/>
        <end position="11"/>
    </location>
</feature>
<dbReference type="OrthoDB" id="3921377at2759"/>
<dbReference type="AlphaFoldDB" id="A0A6A5QFJ6"/>
<protein>
    <submittedName>
        <fullName evidence="2">Uncharacterized protein</fullName>
    </submittedName>
</protein>
<organism evidence="2 3">
    <name type="scientific">Ampelomyces quisqualis</name>
    <name type="common">Powdery mildew agent</name>
    <dbReference type="NCBI Taxonomy" id="50730"/>
    <lineage>
        <taxon>Eukaryota</taxon>
        <taxon>Fungi</taxon>
        <taxon>Dikarya</taxon>
        <taxon>Ascomycota</taxon>
        <taxon>Pezizomycotina</taxon>
        <taxon>Dothideomycetes</taxon>
        <taxon>Pleosporomycetidae</taxon>
        <taxon>Pleosporales</taxon>
        <taxon>Pleosporineae</taxon>
        <taxon>Phaeosphaeriaceae</taxon>
        <taxon>Ampelomyces</taxon>
    </lineage>
</organism>
<proteinExistence type="predicted"/>
<accession>A0A6A5QFJ6</accession>
<evidence type="ECO:0000313" key="2">
    <source>
        <dbReference type="EMBL" id="KAF1914305.1"/>
    </source>
</evidence>
<feature type="region of interest" description="Disordered" evidence="1">
    <location>
        <begin position="221"/>
        <end position="253"/>
    </location>
</feature>
<reference evidence="2" key="1">
    <citation type="journal article" date="2020" name="Stud. Mycol.">
        <title>101 Dothideomycetes genomes: a test case for predicting lifestyles and emergence of pathogens.</title>
        <authorList>
            <person name="Haridas S."/>
            <person name="Albert R."/>
            <person name="Binder M."/>
            <person name="Bloem J."/>
            <person name="Labutti K."/>
            <person name="Salamov A."/>
            <person name="Andreopoulos B."/>
            <person name="Baker S."/>
            <person name="Barry K."/>
            <person name="Bills G."/>
            <person name="Bluhm B."/>
            <person name="Cannon C."/>
            <person name="Castanera R."/>
            <person name="Culley D."/>
            <person name="Daum C."/>
            <person name="Ezra D."/>
            <person name="Gonzalez J."/>
            <person name="Henrissat B."/>
            <person name="Kuo A."/>
            <person name="Liang C."/>
            <person name="Lipzen A."/>
            <person name="Lutzoni F."/>
            <person name="Magnuson J."/>
            <person name="Mondo S."/>
            <person name="Nolan M."/>
            <person name="Ohm R."/>
            <person name="Pangilinan J."/>
            <person name="Park H.-J."/>
            <person name="Ramirez L."/>
            <person name="Alfaro M."/>
            <person name="Sun H."/>
            <person name="Tritt A."/>
            <person name="Yoshinaga Y."/>
            <person name="Zwiers L.-H."/>
            <person name="Turgeon B."/>
            <person name="Goodwin S."/>
            <person name="Spatafora J."/>
            <person name="Crous P."/>
            <person name="Grigoriev I."/>
        </authorList>
    </citation>
    <scope>NUCLEOTIDE SEQUENCE</scope>
    <source>
        <strain evidence="2">HMLAC05119</strain>
    </source>
</reference>
<dbReference type="EMBL" id="ML979137">
    <property type="protein sequence ID" value="KAF1914305.1"/>
    <property type="molecule type" value="Genomic_DNA"/>
</dbReference>